<feature type="chain" id="PRO_5005189283" description="Ionotropic glutamate receptor C-terminal domain-containing protein" evidence="10">
    <location>
        <begin position="18"/>
        <end position="385"/>
    </location>
</feature>
<reference evidence="12 13" key="1">
    <citation type="submission" date="2014-11" db="EMBL/GenBank/DDBJ databases">
        <authorList>
            <person name="Zhu J."/>
            <person name="Qi W."/>
            <person name="Song R."/>
        </authorList>
    </citation>
    <scope>NUCLEOTIDE SEQUENCE [LARGE SCALE GENOMIC DNA]</scope>
</reference>
<feature type="domain" description="Ionotropic glutamate receptor C-terminal" evidence="11">
    <location>
        <begin position="249"/>
        <end position="353"/>
    </location>
</feature>
<dbReference type="InterPro" id="IPR052192">
    <property type="entry name" value="Insect_Ionotropic_Sensory_Rcpt"/>
</dbReference>
<evidence type="ECO:0000256" key="4">
    <source>
        <dbReference type="ARBA" id="ARBA00022989"/>
    </source>
</evidence>
<dbReference type="InterPro" id="IPR001320">
    <property type="entry name" value="Iontro_rcpt_C"/>
</dbReference>
<protein>
    <recommendedName>
        <fullName evidence="11">Ionotropic glutamate receptor C-terminal domain-containing protein</fullName>
    </recommendedName>
</protein>
<evidence type="ECO:0000259" key="11">
    <source>
        <dbReference type="Pfam" id="PF00060"/>
    </source>
</evidence>
<dbReference type="Pfam" id="PF00060">
    <property type="entry name" value="Lig_chan"/>
    <property type="match status" value="1"/>
</dbReference>
<dbReference type="OrthoDB" id="411652at2759"/>
<keyword evidence="2" id="KW-1003">Cell membrane</keyword>
<evidence type="ECO:0000256" key="6">
    <source>
        <dbReference type="ARBA" id="ARBA00023170"/>
    </source>
</evidence>
<dbReference type="PANTHER" id="PTHR42643">
    <property type="entry name" value="IONOTROPIC RECEPTOR 20A-RELATED"/>
    <property type="match status" value="1"/>
</dbReference>
<feature type="region of interest" description="Disordered" evidence="8">
    <location>
        <begin position="19"/>
        <end position="58"/>
    </location>
</feature>
<dbReference type="PhylomeDB" id="A0A0G4FUF5"/>
<keyword evidence="5 9" id="KW-0472">Membrane</keyword>
<keyword evidence="10" id="KW-0732">Signal</keyword>
<keyword evidence="6" id="KW-0675">Receptor</keyword>
<feature type="transmembrane region" description="Helical" evidence="9">
    <location>
        <begin position="313"/>
        <end position="337"/>
    </location>
</feature>
<dbReference type="GO" id="GO:0015276">
    <property type="term" value="F:ligand-gated monoatomic ion channel activity"/>
    <property type="evidence" value="ECO:0007669"/>
    <property type="project" value="InterPro"/>
</dbReference>
<dbReference type="Proteomes" id="UP000041254">
    <property type="component" value="Unassembled WGS sequence"/>
</dbReference>
<evidence type="ECO:0000256" key="3">
    <source>
        <dbReference type="ARBA" id="ARBA00022692"/>
    </source>
</evidence>
<evidence type="ECO:0000256" key="5">
    <source>
        <dbReference type="ARBA" id="ARBA00023136"/>
    </source>
</evidence>
<keyword evidence="4 9" id="KW-1133">Transmembrane helix</keyword>
<feature type="signal peptide" evidence="10">
    <location>
        <begin position="1"/>
        <end position="17"/>
    </location>
</feature>
<dbReference type="InParanoid" id="A0A0G4FUF5"/>
<feature type="compositionally biased region" description="Low complexity" evidence="8">
    <location>
        <begin position="19"/>
        <end position="49"/>
    </location>
</feature>
<evidence type="ECO:0000256" key="1">
    <source>
        <dbReference type="ARBA" id="ARBA00004651"/>
    </source>
</evidence>
<comment type="subcellular location">
    <subcellularLocation>
        <location evidence="1">Cell membrane</location>
        <topology evidence="1">Multi-pass membrane protein</topology>
    </subcellularLocation>
</comment>
<sequence>MLPFHFLLLTFLSAASAQTSSTDSPDLSTSTPDFSTTLSTSPEPTSTEWPSEDPADSYLGDLNSTTGLVDDPRAVLRGRDIKCFITWFRGDSRSAYWLRYAVNKFHGVAEDHVDVEDQIREFIQMDVDERIDVTHILTGVNLRLMKWIAFKTNANLKLYAVNERAADPESDPNNSSQTDPDYWRQILYHLNPPTTPQYDCALESVFLDSQYMDRVRFLTPHVPAGRVLVVLGPVKKAVNALGLPFAPFSWEAWTIIAVSILYYAVSMCLFEWNQEEMIEHKDPLARLAKSSWLTITTFTQLDGHTPNTWAGRFLQVGFALFVVLIVAAWTANLTAFLTNTQTEQKIKSIEDVRNLGTDLRMCYSPWEREWLESQYKDVHKVPRDI</sequence>
<gene>
    <name evidence="12" type="ORF">Vbra_9440</name>
</gene>
<keyword evidence="13" id="KW-1185">Reference proteome</keyword>
<evidence type="ECO:0000313" key="13">
    <source>
        <dbReference type="Proteomes" id="UP000041254"/>
    </source>
</evidence>
<proteinExistence type="predicted"/>
<dbReference type="VEuPathDB" id="CryptoDB:Vbra_9440"/>
<dbReference type="GO" id="GO:0005886">
    <property type="term" value="C:plasma membrane"/>
    <property type="evidence" value="ECO:0007669"/>
    <property type="project" value="UniProtKB-SubCell"/>
</dbReference>
<evidence type="ECO:0000256" key="9">
    <source>
        <dbReference type="SAM" id="Phobius"/>
    </source>
</evidence>
<organism evidence="12 13">
    <name type="scientific">Vitrella brassicaformis (strain CCMP3155)</name>
    <dbReference type="NCBI Taxonomy" id="1169540"/>
    <lineage>
        <taxon>Eukaryota</taxon>
        <taxon>Sar</taxon>
        <taxon>Alveolata</taxon>
        <taxon>Colpodellida</taxon>
        <taxon>Vitrellaceae</taxon>
        <taxon>Vitrella</taxon>
    </lineage>
</organism>
<dbReference type="Gene3D" id="1.10.287.70">
    <property type="match status" value="1"/>
</dbReference>
<dbReference type="SUPFAM" id="SSF81324">
    <property type="entry name" value="Voltage-gated potassium channels"/>
    <property type="match status" value="1"/>
</dbReference>
<evidence type="ECO:0000256" key="10">
    <source>
        <dbReference type="SAM" id="SignalP"/>
    </source>
</evidence>
<dbReference type="AlphaFoldDB" id="A0A0G4FUF5"/>
<keyword evidence="3 9" id="KW-0812">Transmembrane</keyword>
<evidence type="ECO:0000256" key="7">
    <source>
        <dbReference type="ARBA" id="ARBA00023180"/>
    </source>
</evidence>
<evidence type="ECO:0000256" key="2">
    <source>
        <dbReference type="ARBA" id="ARBA00022475"/>
    </source>
</evidence>
<evidence type="ECO:0000256" key="8">
    <source>
        <dbReference type="SAM" id="MobiDB-lite"/>
    </source>
</evidence>
<dbReference type="STRING" id="1169540.A0A0G4FUF5"/>
<evidence type="ECO:0000313" key="12">
    <source>
        <dbReference type="EMBL" id="CEM18564.1"/>
    </source>
</evidence>
<dbReference type="PANTHER" id="PTHR42643:SF24">
    <property type="entry name" value="IONOTROPIC RECEPTOR 60A"/>
    <property type="match status" value="1"/>
</dbReference>
<accession>A0A0G4FUF5</accession>
<dbReference type="EMBL" id="CDMY01000503">
    <property type="protein sequence ID" value="CEM18564.1"/>
    <property type="molecule type" value="Genomic_DNA"/>
</dbReference>
<name>A0A0G4FUF5_VITBC</name>
<keyword evidence="7" id="KW-0325">Glycoprotein</keyword>